<proteinExistence type="predicted"/>
<evidence type="ECO:0008006" key="3">
    <source>
        <dbReference type="Google" id="ProtNLM"/>
    </source>
</evidence>
<evidence type="ECO:0000313" key="2">
    <source>
        <dbReference type="Proteomes" id="UP001144352"/>
    </source>
</evidence>
<protein>
    <recommendedName>
        <fullName evidence="3">DUF2844 domain-containing protein</fullName>
    </recommendedName>
</protein>
<dbReference type="Pfam" id="PF11005">
    <property type="entry name" value="DUF2844"/>
    <property type="match status" value="1"/>
</dbReference>
<dbReference type="InterPro" id="IPR021267">
    <property type="entry name" value="DUF2844"/>
</dbReference>
<sequence>MRRSVVALSLVTGLLMTPFIPLHRAEAALGEPAASVAVDRKALSASQRAAAPRKGYSVQELVTGGNTVREYITPSGIVFAVAWNGVSHPDLTPLLGSYLTEYKQALRQSPRQRGQRRFQVQGNRVVVEKWGHMRNLQGRAYVPALIPTGVTINEIK</sequence>
<comment type="caution">
    <text evidence="1">The sequence shown here is derived from an EMBL/GenBank/DDBJ whole genome shotgun (WGS) entry which is preliminary data.</text>
</comment>
<organism evidence="1 2">
    <name type="scientific">Geobacter hydrogenophilus</name>
    <dbReference type="NCBI Taxonomy" id="40983"/>
    <lineage>
        <taxon>Bacteria</taxon>
        <taxon>Pseudomonadati</taxon>
        <taxon>Thermodesulfobacteriota</taxon>
        <taxon>Desulfuromonadia</taxon>
        <taxon>Geobacterales</taxon>
        <taxon>Geobacteraceae</taxon>
        <taxon>Geobacter</taxon>
    </lineage>
</organism>
<dbReference type="Proteomes" id="UP001144352">
    <property type="component" value="Unassembled WGS sequence"/>
</dbReference>
<dbReference type="AlphaFoldDB" id="A0A9W6G1S9"/>
<name>A0A9W6G1S9_9BACT</name>
<reference evidence="1" key="1">
    <citation type="submission" date="2022-12" db="EMBL/GenBank/DDBJ databases">
        <title>Reference genome sequencing for broad-spectrum identification of bacterial and archaeal isolates by mass spectrometry.</title>
        <authorList>
            <person name="Sekiguchi Y."/>
            <person name="Tourlousse D.M."/>
        </authorList>
    </citation>
    <scope>NUCLEOTIDE SEQUENCE</scope>
    <source>
        <strain evidence="1">H2</strain>
    </source>
</reference>
<evidence type="ECO:0000313" key="1">
    <source>
        <dbReference type="EMBL" id="GLI38946.1"/>
    </source>
</evidence>
<gene>
    <name evidence="1" type="ORF">GHYDROH2_24470</name>
</gene>
<dbReference type="RefSeq" id="WP_214185415.1">
    <property type="nucleotide sequence ID" value="NZ_BSDS01000002.1"/>
</dbReference>
<keyword evidence="2" id="KW-1185">Reference proteome</keyword>
<dbReference type="EMBL" id="BSDS01000002">
    <property type="protein sequence ID" value="GLI38946.1"/>
    <property type="molecule type" value="Genomic_DNA"/>
</dbReference>
<accession>A0A9W6G1S9</accession>